<dbReference type="KEGG" id="hadh:FRZ61_39270"/>
<dbReference type="OrthoDB" id="21825at2"/>
<dbReference type="EC" id="1.13.12.19" evidence="4"/>
<comment type="pathway">
    <text evidence="2">Alkene biosynthesis; ethylene biosynthesis via 2-oxoglutarate.</text>
</comment>
<evidence type="ECO:0000256" key="11">
    <source>
        <dbReference type="RuleBase" id="RU003682"/>
    </source>
</evidence>
<evidence type="ECO:0000313" key="14">
    <source>
        <dbReference type="Proteomes" id="UP000325797"/>
    </source>
</evidence>
<protein>
    <recommendedName>
        <fullName evidence="5">2-oxoglutarate-dependent ethylene/succinate-forming enzyme</fullName>
        <ecNumber evidence="4">1.13.12.19</ecNumber>
        <ecNumber evidence="3">1.14.20.7</ecNumber>
    </recommendedName>
    <alternativeName>
        <fullName evidence="7">2-oxoglutarate dioxygenase (ethylene-forming)</fullName>
    </alternativeName>
    <alternativeName>
        <fullName evidence="8">2-oxoglutarate/L-arginine monooxygenase/decarboxylase (succinate-forming)</fullName>
    </alternativeName>
</protein>
<dbReference type="Pfam" id="PF03171">
    <property type="entry name" value="2OG-FeII_Oxy"/>
    <property type="match status" value="1"/>
</dbReference>
<dbReference type="InterPro" id="IPR005123">
    <property type="entry name" value="Oxoglu/Fe-dep_dioxygenase_dom"/>
</dbReference>
<dbReference type="InterPro" id="IPR026992">
    <property type="entry name" value="DIOX_N"/>
</dbReference>
<dbReference type="GO" id="GO:0009693">
    <property type="term" value="P:ethylene biosynthetic process"/>
    <property type="evidence" value="ECO:0007669"/>
    <property type="project" value="UniProtKB-KW"/>
</dbReference>
<dbReference type="EMBL" id="CP042582">
    <property type="protein sequence ID" value="QEX23986.1"/>
    <property type="molecule type" value="Genomic_DNA"/>
</dbReference>
<keyword evidence="11" id="KW-0479">Metal-binding</keyword>
<evidence type="ECO:0000256" key="5">
    <source>
        <dbReference type="ARBA" id="ARBA00019045"/>
    </source>
</evidence>
<accession>A0A5J6N990</accession>
<name>A0A5J6N990_9PROT</name>
<dbReference type="EC" id="1.14.20.7" evidence="3"/>
<feature type="domain" description="Fe2OG dioxygenase" evidence="12">
    <location>
        <begin position="196"/>
        <end position="300"/>
    </location>
</feature>
<dbReference type="PRINTS" id="PR00682">
    <property type="entry name" value="IPNSYNTHASE"/>
</dbReference>
<evidence type="ECO:0000256" key="7">
    <source>
        <dbReference type="ARBA" id="ARBA00031011"/>
    </source>
</evidence>
<proteinExistence type="inferred from homology"/>
<dbReference type="Pfam" id="PF14226">
    <property type="entry name" value="DIOX_N"/>
    <property type="match status" value="1"/>
</dbReference>
<evidence type="ECO:0000256" key="2">
    <source>
        <dbReference type="ARBA" id="ARBA00004767"/>
    </source>
</evidence>
<sequence>MAMGYRLDRYGRQVPVGLSARQTDFSELPVIDLAPMFGSDPEAKRAMAQALRSACIEVGFFYLKNHGVPQPIIDQAFAASAEFFALPYAEKMEIEQTRTPGYPGYTPMQEESGDAKSRKRQEGFNMNLELPLDDPYVTSRRPFFEPNSWPRRPAGFRDTLLTYFGEMRNLGQKLLGGFALALDLPEDHFQPMITKPITMMRVNHYPPQEDQASDDEDIGNGAHTDFECFTILAQQKGITALQVVNGKGEWISVPPIPGTFVINIADQMERWTNDLFSSTMHRVLNKNAMDRTSIAFFFGSDDDIVMSPLPNCVPEGEAPKYPPIRAGDYVLGRVDNAYEGNLKKKLA</sequence>
<evidence type="ECO:0000259" key="12">
    <source>
        <dbReference type="PROSITE" id="PS51471"/>
    </source>
</evidence>
<gene>
    <name evidence="13" type="ORF">FRZ61_39270</name>
</gene>
<reference evidence="13 14" key="1">
    <citation type="submission" date="2019-08" db="EMBL/GenBank/DDBJ databases">
        <title>Hyperibacter terrae gen. nov., sp. nov. and Hyperibacter viscosus sp. nov., two new members in the family Rhodospirillaceae isolated from the rhizosphere of Hypericum perforatum.</title>
        <authorList>
            <person name="Noviana Z."/>
        </authorList>
    </citation>
    <scope>NUCLEOTIDE SEQUENCE [LARGE SCALE GENOMIC DNA]</scope>
    <source>
        <strain evidence="13 14">R5959</strain>
    </source>
</reference>
<comment type="cofactor">
    <cofactor evidence="1">
        <name>Fe(2+)</name>
        <dbReference type="ChEBI" id="CHEBI:29033"/>
    </cofactor>
</comment>
<dbReference type="AlphaFoldDB" id="A0A5J6N990"/>
<evidence type="ECO:0000256" key="3">
    <source>
        <dbReference type="ARBA" id="ARBA00012293"/>
    </source>
</evidence>
<comment type="catalytic activity">
    <reaction evidence="9">
        <text>2-oxoglutarate + O2 + 2 H(+) = ethene + 3 CO2 + H2O</text>
        <dbReference type="Rhea" id="RHEA:31523"/>
        <dbReference type="ChEBI" id="CHEBI:15377"/>
        <dbReference type="ChEBI" id="CHEBI:15378"/>
        <dbReference type="ChEBI" id="CHEBI:15379"/>
        <dbReference type="ChEBI" id="CHEBI:16526"/>
        <dbReference type="ChEBI" id="CHEBI:16810"/>
        <dbReference type="ChEBI" id="CHEBI:18153"/>
        <dbReference type="EC" id="1.13.12.19"/>
    </reaction>
</comment>
<dbReference type="PROSITE" id="PS51471">
    <property type="entry name" value="FE2OG_OXY"/>
    <property type="match status" value="1"/>
</dbReference>
<dbReference type="PANTHER" id="PTHR47990">
    <property type="entry name" value="2-OXOGLUTARATE (2OG) AND FE(II)-DEPENDENT OXYGENASE SUPERFAMILY PROTEIN-RELATED"/>
    <property type="match status" value="1"/>
</dbReference>
<evidence type="ECO:0000256" key="1">
    <source>
        <dbReference type="ARBA" id="ARBA00001954"/>
    </source>
</evidence>
<keyword evidence="11" id="KW-0408">Iron</keyword>
<dbReference type="InterPro" id="IPR050231">
    <property type="entry name" value="Iron_ascorbate_oxido_reductase"/>
</dbReference>
<evidence type="ECO:0000256" key="4">
    <source>
        <dbReference type="ARBA" id="ARBA00012531"/>
    </source>
</evidence>
<keyword evidence="14" id="KW-1185">Reference proteome</keyword>
<evidence type="ECO:0000313" key="13">
    <source>
        <dbReference type="EMBL" id="QEX23986.1"/>
    </source>
</evidence>
<keyword evidence="6" id="KW-0266">Ethylene biosynthesis</keyword>
<dbReference type="InterPro" id="IPR027443">
    <property type="entry name" value="IPNS-like_sf"/>
</dbReference>
<dbReference type="Proteomes" id="UP000325797">
    <property type="component" value="Chromosome"/>
</dbReference>
<dbReference type="GO" id="GO:0102276">
    <property type="term" value="F:2-oxoglutarate oxygenase/decarboxylase (ethylene-forming) activity"/>
    <property type="evidence" value="ECO:0007669"/>
    <property type="project" value="UniProtKB-EC"/>
</dbReference>
<evidence type="ECO:0000256" key="6">
    <source>
        <dbReference type="ARBA" id="ARBA00022666"/>
    </source>
</evidence>
<evidence type="ECO:0000256" key="8">
    <source>
        <dbReference type="ARBA" id="ARBA00031282"/>
    </source>
</evidence>
<dbReference type="Gene3D" id="2.60.120.330">
    <property type="entry name" value="B-lactam Antibiotic, Isopenicillin N Synthase, Chain"/>
    <property type="match status" value="1"/>
</dbReference>
<organism evidence="13 14">
    <name type="scientific">Hypericibacter adhaerens</name>
    <dbReference type="NCBI Taxonomy" id="2602016"/>
    <lineage>
        <taxon>Bacteria</taxon>
        <taxon>Pseudomonadati</taxon>
        <taxon>Pseudomonadota</taxon>
        <taxon>Alphaproteobacteria</taxon>
        <taxon>Rhodospirillales</taxon>
        <taxon>Dongiaceae</taxon>
        <taxon>Hypericibacter</taxon>
    </lineage>
</organism>
<comment type="similarity">
    <text evidence="11">Belongs to the iron/ascorbate-dependent oxidoreductase family.</text>
</comment>
<evidence type="ECO:0000256" key="10">
    <source>
        <dbReference type="ARBA" id="ARBA00049359"/>
    </source>
</evidence>
<evidence type="ECO:0000256" key="9">
    <source>
        <dbReference type="ARBA" id="ARBA00047725"/>
    </source>
</evidence>
<dbReference type="InterPro" id="IPR044861">
    <property type="entry name" value="IPNS-like_FE2OG_OXY"/>
</dbReference>
<comment type="catalytic activity">
    <reaction evidence="10">
        <text>L-arginine + 2-oxoglutarate + O2 = guanidine + L-glutamate 5-semialdehyde + succinate + CO2</text>
        <dbReference type="Rhea" id="RHEA:31535"/>
        <dbReference type="ChEBI" id="CHEBI:15379"/>
        <dbReference type="ChEBI" id="CHEBI:16526"/>
        <dbReference type="ChEBI" id="CHEBI:16810"/>
        <dbReference type="ChEBI" id="CHEBI:30031"/>
        <dbReference type="ChEBI" id="CHEBI:30087"/>
        <dbReference type="ChEBI" id="CHEBI:32682"/>
        <dbReference type="ChEBI" id="CHEBI:58066"/>
        <dbReference type="EC" id="1.14.20.7"/>
    </reaction>
</comment>
<dbReference type="SUPFAM" id="SSF51197">
    <property type="entry name" value="Clavaminate synthase-like"/>
    <property type="match status" value="1"/>
</dbReference>
<dbReference type="GO" id="GO:0046872">
    <property type="term" value="F:metal ion binding"/>
    <property type="evidence" value="ECO:0007669"/>
    <property type="project" value="UniProtKB-KW"/>
</dbReference>
<keyword evidence="11" id="KW-0560">Oxidoreductase</keyword>